<accession>A0ABY8LCE0</accession>
<evidence type="ECO:0000256" key="2">
    <source>
        <dbReference type="ARBA" id="ARBA00023315"/>
    </source>
</evidence>
<keyword evidence="5" id="KW-1185">Reference proteome</keyword>
<feature type="domain" description="N-acetyltransferase" evidence="3">
    <location>
        <begin position="3"/>
        <end position="164"/>
    </location>
</feature>
<evidence type="ECO:0000313" key="5">
    <source>
        <dbReference type="Proteomes" id="UP001243420"/>
    </source>
</evidence>
<keyword evidence="1" id="KW-0808">Transferase</keyword>
<sequence length="164" mass="17899">MGIYIRPAGLADRPLIDGLLSAVYPRLLLDDYDGHAVNAILPLLDRANPKLLESGSYYMLFERLELVAVGGWTATAPGEDCPEGTGHVRHVATHPDHLKKGHASRLMRHIRDKARAGGVRRLDCLSSLNARPFYARQGFDDHGIDEAPIAPGITFPVVRMAAAI</sequence>
<dbReference type="InterPro" id="IPR000182">
    <property type="entry name" value="GNAT_dom"/>
</dbReference>
<organism evidence="4 5">
    <name type="scientific">Jannaschia ovalis</name>
    <dbReference type="NCBI Taxonomy" id="3038773"/>
    <lineage>
        <taxon>Bacteria</taxon>
        <taxon>Pseudomonadati</taxon>
        <taxon>Pseudomonadota</taxon>
        <taxon>Alphaproteobacteria</taxon>
        <taxon>Rhodobacterales</taxon>
        <taxon>Roseobacteraceae</taxon>
        <taxon>Jannaschia</taxon>
    </lineage>
</organism>
<reference evidence="4 5" key="1">
    <citation type="submission" date="2023-04" db="EMBL/GenBank/DDBJ databases">
        <title>Jannaschia ovalis sp. nov., a marine bacterium isolated from sea tidal flat.</title>
        <authorList>
            <person name="Kwon D.Y."/>
            <person name="Kim J.-J."/>
        </authorList>
    </citation>
    <scope>NUCLEOTIDE SEQUENCE [LARGE SCALE GENOMIC DNA]</scope>
    <source>
        <strain evidence="4 5">GRR-S6-38</strain>
    </source>
</reference>
<evidence type="ECO:0000259" key="3">
    <source>
        <dbReference type="PROSITE" id="PS51186"/>
    </source>
</evidence>
<dbReference type="InterPro" id="IPR050832">
    <property type="entry name" value="Bact_Acetyltransf"/>
</dbReference>
<dbReference type="PANTHER" id="PTHR43877:SF1">
    <property type="entry name" value="ACETYLTRANSFERASE"/>
    <property type="match status" value="1"/>
</dbReference>
<dbReference type="SUPFAM" id="SSF55729">
    <property type="entry name" value="Acyl-CoA N-acyltransferases (Nat)"/>
    <property type="match status" value="1"/>
</dbReference>
<dbReference type="Pfam" id="PF00583">
    <property type="entry name" value="Acetyltransf_1"/>
    <property type="match status" value="1"/>
</dbReference>
<dbReference type="Proteomes" id="UP001243420">
    <property type="component" value="Chromosome"/>
</dbReference>
<dbReference type="CDD" id="cd04301">
    <property type="entry name" value="NAT_SF"/>
    <property type="match status" value="1"/>
</dbReference>
<dbReference type="Gene3D" id="3.40.630.30">
    <property type="match status" value="1"/>
</dbReference>
<dbReference type="PROSITE" id="PS51186">
    <property type="entry name" value="GNAT"/>
    <property type="match status" value="1"/>
</dbReference>
<name>A0ABY8LCE0_9RHOB</name>
<proteinExistence type="predicted"/>
<evidence type="ECO:0000256" key="1">
    <source>
        <dbReference type="ARBA" id="ARBA00022679"/>
    </source>
</evidence>
<dbReference type="RefSeq" id="WP_279964431.1">
    <property type="nucleotide sequence ID" value="NZ_CP122537.1"/>
</dbReference>
<dbReference type="PANTHER" id="PTHR43877">
    <property type="entry name" value="AMINOALKYLPHOSPHONATE N-ACETYLTRANSFERASE-RELATED-RELATED"/>
    <property type="match status" value="1"/>
</dbReference>
<evidence type="ECO:0000313" key="4">
    <source>
        <dbReference type="EMBL" id="WGH77819.1"/>
    </source>
</evidence>
<dbReference type="EMBL" id="CP122537">
    <property type="protein sequence ID" value="WGH77819.1"/>
    <property type="molecule type" value="Genomic_DNA"/>
</dbReference>
<dbReference type="InterPro" id="IPR016181">
    <property type="entry name" value="Acyl_CoA_acyltransferase"/>
</dbReference>
<gene>
    <name evidence="4" type="ORF">P8627_12345</name>
</gene>
<protein>
    <submittedName>
        <fullName evidence="4">GNAT family N-acetyltransferase</fullName>
    </submittedName>
</protein>
<keyword evidence="2" id="KW-0012">Acyltransferase</keyword>